<gene>
    <name evidence="3" type="ORF">MPEBLZ_00133</name>
</gene>
<evidence type="ECO:0000256" key="1">
    <source>
        <dbReference type="SAM" id="Phobius"/>
    </source>
</evidence>
<reference evidence="3 4" key="1">
    <citation type="submission" date="2015-09" db="EMBL/GenBank/DDBJ databases">
        <title>A metagenomics-based metabolic model of nitrate-dependent anaerobic oxidation of methane by Methanoperedens-like archaea.</title>
        <authorList>
            <person name="Arshad A."/>
            <person name="Speth D.R."/>
            <person name="De Graaf R.M."/>
            <person name="Op Den Camp H.J."/>
            <person name="Jetten M.S."/>
            <person name="Welte C.U."/>
        </authorList>
    </citation>
    <scope>NUCLEOTIDE SEQUENCE [LARGE SCALE GENOMIC DNA]</scope>
</reference>
<feature type="transmembrane region" description="Helical" evidence="1">
    <location>
        <begin position="209"/>
        <end position="228"/>
    </location>
</feature>
<dbReference type="AlphaFoldDB" id="A0A0P8CDY4"/>
<dbReference type="InterPro" id="IPR037185">
    <property type="entry name" value="EmrE-like"/>
</dbReference>
<feature type="transmembrane region" description="Helical" evidence="1">
    <location>
        <begin position="69"/>
        <end position="90"/>
    </location>
</feature>
<keyword evidence="1" id="KW-1133">Transmembrane helix</keyword>
<evidence type="ECO:0000313" key="3">
    <source>
        <dbReference type="EMBL" id="KPQ45252.1"/>
    </source>
</evidence>
<keyword evidence="1" id="KW-0812">Transmembrane</keyword>
<feature type="transmembrane region" description="Helical" evidence="1">
    <location>
        <begin position="7"/>
        <end position="26"/>
    </location>
</feature>
<sequence length="284" mass="30831">MDKKRFSGYGEIIIAAVLWSLAGIFAKQIHGMSAQSIIFYRVILAFAIFFIFILISGNLKIIKLKDKKIYLLLFGIMQAGTMLAFFISILEGSVSIAVLLLYTAPVYITILSPWLLKEKSTKKGLIALVLSIIGILLIVDPQKLDLAHYPAGILAGIVSGIIYAFQIMISKYAGSTYSGYTQAFWSFPVAAIILLPVGIAPLDIVLDNLVYLILLSIFPTILAVSLYFNGLKKVKIHSASILGLIEPVSAVILSVLLLHEQISALEMIGGALILTGVALVTTEK</sequence>
<evidence type="ECO:0000259" key="2">
    <source>
        <dbReference type="Pfam" id="PF00892"/>
    </source>
</evidence>
<feature type="transmembrane region" description="Helical" evidence="1">
    <location>
        <begin position="264"/>
        <end position="282"/>
    </location>
</feature>
<feature type="transmembrane region" description="Helical" evidence="1">
    <location>
        <begin position="96"/>
        <end position="116"/>
    </location>
</feature>
<feature type="domain" description="EamA" evidence="2">
    <location>
        <begin position="151"/>
        <end position="281"/>
    </location>
</feature>
<feature type="transmembrane region" description="Helical" evidence="1">
    <location>
        <begin position="146"/>
        <end position="165"/>
    </location>
</feature>
<dbReference type="Proteomes" id="UP000050360">
    <property type="component" value="Unassembled WGS sequence"/>
</dbReference>
<comment type="caution">
    <text evidence="3">The sequence shown here is derived from an EMBL/GenBank/DDBJ whole genome shotgun (WGS) entry which is preliminary data.</text>
</comment>
<evidence type="ECO:0000313" key="4">
    <source>
        <dbReference type="Proteomes" id="UP000050360"/>
    </source>
</evidence>
<feature type="domain" description="EamA" evidence="2">
    <location>
        <begin position="11"/>
        <end position="139"/>
    </location>
</feature>
<feature type="transmembrane region" description="Helical" evidence="1">
    <location>
        <begin position="177"/>
        <end position="197"/>
    </location>
</feature>
<dbReference type="Pfam" id="PF00892">
    <property type="entry name" value="EamA"/>
    <property type="match status" value="2"/>
</dbReference>
<dbReference type="EMBL" id="LKCM01000015">
    <property type="protein sequence ID" value="KPQ45252.1"/>
    <property type="molecule type" value="Genomic_DNA"/>
</dbReference>
<proteinExistence type="predicted"/>
<dbReference type="InterPro" id="IPR000620">
    <property type="entry name" value="EamA_dom"/>
</dbReference>
<dbReference type="PANTHER" id="PTHR22911">
    <property type="entry name" value="ACYL-MALONYL CONDENSING ENZYME-RELATED"/>
    <property type="match status" value="1"/>
</dbReference>
<protein>
    <submittedName>
        <fullName evidence="3">Integral membrane protein</fullName>
    </submittedName>
</protein>
<dbReference type="SUPFAM" id="SSF103481">
    <property type="entry name" value="Multidrug resistance efflux transporter EmrE"/>
    <property type="match status" value="2"/>
</dbReference>
<feature type="transmembrane region" description="Helical" evidence="1">
    <location>
        <begin position="240"/>
        <end position="258"/>
    </location>
</feature>
<organism evidence="3 4">
    <name type="scientific">Candidatus Methanoperedens nitratireducens</name>
    <dbReference type="NCBI Taxonomy" id="1392998"/>
    <lineage>
        <taxon>Archaea</taxon>
        <taxon>Methanobacteriati</taxon>
        <taxon>Methanobacteriota</taxon>
        <taxon>Stenosarchaea group</taxon>
        <taxon>Methanomicrobia</taxon>
        <taxon>Methanosarcinales</taxon>
        <taxon>ANME-2 cluster</taxon>
        <taxon>Candidatus Methanoperedentaceae</taxon>
        <taxon>Candidatus Methanoperedens</taxon>
    </lineage>
</organism>
<feature type="transmembrane region" description="Helical" evidence="1">
    <location>
        <begin position="123"/>
        <end position="140"/>
    </location>
</feature>
<accession>A0A0P8CDY4</accession>
<feature type="transmembrane region" description="Helical" evidence="1">
    <location>
        <begin position="38"/>
        <end position="57"/>
    </location>
</feature>
<keyword evidence="1" id="KW-0472">Membrane</keyword>
<dbReference type="PANTHER" id="PTHR22911:SF79">
    <property type="entry name" value="MOBA-LIKE NTP TRANSFERASE DOMAIN-CONTAINING PROTEIN"/>
    <property type="match status" value="1"/>
</dbReference>
<name>A0A0P8CDY4_9EURY</name>
<dbReference type="GO" id="GO:0016020">
    <property type="term" value="C:membrane"/>
    <property type="evidence" value="ECO:0007669"/>
    <property type="project" value="InterPro"/>
</dbReference>